<name>A0A3A6V4C6_LEGPN</name>
<dbReference type="PANTHER" id="PTHR24121">
    <property type="entry name" value="NO MECHANORECEPTOR POTENTIAL C, ISOFORM D-RELATED"/>
    <property type="match status" value="1"/>
</dbReference>
<dbReference type="InterPro" id="IPR036770">
    <property type="entry name" value="Ankyrin_rpt-contain_sf"/>
</dbReference>
<reference evidence="3 4" key="1">
    <citation type="submission" date="2018-08" db="EMBL/GenBank/DDBJ databases">
        <title>Genome Sequences of Legionella pneumophila subsp. pneumophila Isolates, Recovered from a Drinking Water System in a Large Builging.</title>
        <authorList>
            <person name="Gomez-Alvarez V."/>
            <person name="Boczek L."/>
            <person name="King D."/>
            <person name="Pemberton A."/>
            <person name="Pfaller S."/>
            <person name="Rodgers M."/>
            <person name="Santodomingo J."/>
            <person name="Revetta R."/>
        </authorList>
    </citation>
    <scope>NUCLEOTIDE SEQUENCE [LARGE SCALE GENOMIC DNA]</scope>
    <source>
        <strain evidence="3 4">L01C.1</strain>
    </source>
</reference>
<evidence type="ECO:0000256" key="1">
    <source>
        <dbReference type="PROSITE-ProRule" id="PRU00023"/>
    </source>
</evidence>
<evidence type="ECO:0000313" key="4">
    <source>
        <dbReference type="Proteomes" id="UP000277145"/>
    </source>
</evidence>
<dbReference type="SUPFAM" id="SSF48403">
    <property type="entry name" value="Ankyrin repeat"/>
    <property type="match status" value="4"/>
</dbReference>
<evidence type="ECO:0000313" key="3">
    <source>
        <dbReference type="EMBL" id="RJY29800.1"/>
    </source>
</evidence>
<proteinExistence type="predicted"/>
<feature type="repeat" description="ANK" evidence="1">
    <location>
        <begin position="650"/>
        <end position="676"/>
    </location>
</feature>
<protein>
    <submittedName>
        <fullName evidence="3">Uncharacterized protein</fullName>
    </submittedName>
</protein>
<accession>A0A3A6V4C6</accession>
<dbReference type="SMART" id="SM00248">
    <property type="entry name" value="ANK"/>
    <property type="match status" value="13"/>
</dbReference>
<organism evidence="3 4">
    <name type="scientific">Legionella pneumophila subsp. pneumophila</name>
    <dbReference type="NCBI Taxonomy" id="91891"/>
    <lineage>
        <taxon>Bacteria</taxon>
        <taxon>Pseudomonadati</taxon>
        <taxon>Pseudomonadota</taxon>
        <taxon>Gammaproteobacteria</taxon>
        <taxon>Legionellales</taxon>
        <taxon>Legionellaceae</taxon>
        <taxon>Legionella</taxon>
    </lineage>
</organism>
<feature type="region of interest" description="Disordered" evidence="2">
    <location>
        <begin position="1390"/>
        <end position="1431"/>
    </location>
</feature>
<dbReference type="Gene3D" id="1.25.40.20">
    <property type="entry name" value="Ankyrin repeat-containing domain"/>
    <property type="match status" value="5"/>
</dbReference>
<dbReference type="PANTHER" id="PTHR24121:SF21">
    <property type="entry name" value="ANKYRIN REPEAT FAMILY PROTEIN"/>
    <property type="match status" value="1"/>
</dbReference>
<comment type="caution">
    <text evidence="3">The sequence shown here is derived from an EMBL/GenBank/DDBJ whole genome shotgun (WGS) entry which is preliminary data.</text>
</comment>
<sequence>MKDTPERLIAEAAAHSQSTHNVVTSNAAASLVIRLATEYLFKGGAATSSLAASSTSMTSSMSVSVAGNVDAEKRMQRRIKRYENRKGMLEESSKLWLRKTRDSYTPNTLLDRVTLVGKDSTSTEWYLPLPEVYAIVLSALMDKSLERWPVPVGSSPEKERLLRLREFDQVNNALAKARPAICSTGIRHAWLMALDGYEGKRLPLNAEDVLAQGMFDFMVQEVLAKRMGITLAHERDPVGDERVRFNQHFQSLFLPWVLGEAPESVCNVIADAKTSESALSFVLSRFEAIGFMPDDIMMQRVRGSCSEAGLEAIPCNFTPLLATLHAGMARHASALFLRPNGVPATSSQKVAQQTIQWLRGPDFSPEALNAQLERGTPFQNVYLVLRFLDALQQYKERKHLLHVCDMPVEDKAAWVESLAFFGACLQDPEPSLERLLADTPRLEERIRAFERGFSVWRSNSYQDFITNYFAQWFGNEEISARGQLFTRLCELYARETAQSENPAIRVSDAMLKEWTGQIGEDGLLPVEPYQINRILLHALCYPQHTWTPLFRENLSILLRFIRSGFNEENTVRSHALSRASYPEALLADIEAIATGTLAHTPAVLTPSRITDDASSLYATRLLASTPDAPESAIRAVVENPGFNPDAKDNNRLTPFYLAAESGHIPLASVLRERGANYLVKFLNQYSSLYVAVENNHLPFLRWFLGALSVEQRVELLVVQDQHRNTVLHKTLSRPELLKLLLEGLSLEQRVELLKVKGSDGNIVLHTVASHPKPLKFLLEGLSVEQRVELLKVKGSDGNTLLHFAASNPKSLKFLLEGLPEESRVELLTTLRRKDGASVLDFAATHPKSLKFLWESLSEEKRIEVLEMNDEHGNTVLHWAVSRPKSLELFLERLSDEQRFKLLWMKVQFGNTVLHLAANSPETLKFFLEGLPEEKRIEVLTILNQYGDTVIHRAAHFPASLKFLWEGLPEEKRIELLRMKGNYNNTLLHNAASHPESLKLLLEGLSEQQRAELLRINGSIGNTVLHCALGYLESLKFLLEGLSEESRFQLLGMKNQDDNTVLYLAASRPESLKLLLEDLSVENRVQLLGMKNQYGNTVLHEALSQPKSLKLLLEGLSEESRFQLLRMKNQYGDTVLHEALSQPKSLKLLLEGLSEESRVQLLGMKNQDGYTVLHKALSLPESLKLLLEGLSEESRVQLLGMKDYHGNTLLHEALSRPKSLKFLLEGLSEESRFQLLGMKNQDGNTVLYLAASRPESLKFLLEGLSEESRVQLLGMKDKYGNTALRCAVPHPASLKFLLEGLSEEKRLELLSAKNQHGDSVLHRALSCYPESLGVILEMLCETTQRQVLEDLGCLRGNVFLGKPEILEEINFALKFSVSVSNTSLSCLDTSSQAATSSGNQNTFFDSGSKRRIDAQRNVSPEETEERACSLKK</sequence>
<gene>
    <name evidence="3" type="ORF">D1H98_12295</name>
</gene>
<dbReference type="InterPro" id="IPR002110">
    <property type="entry name" value="Ankyrin_rpt"/>
</dbReference>
<dbReference type="PROSITE" id="PS50088">
    <property type="entry name" value="ANK_REPEAT"/>
    <property type="match status" value="1"/>
</dbReference>
<dbReference type="PROSITE" id="PS50297">
    <property type="entry name" value="ANK_REP_REGION"/>
    <property type="match status" value="1"/>
</dbReference>
<feature type="compositionally biased region" description="Polar residues" evidence="2">
    <location>
        <begin position="1390"/>
        <end position="1404"/>
    </location>
</feature>
<keyword evidence="1" id="KW-0040">ANK repeat</keyword>
<evidence type="ECO:0000256" key="2">
    <source>
        <dbReference type="SAM" id="MobiDB-lite"/>
    </source>
</evidence>
<dbReference type="Proteomes" id="UP000277145">
    <property type="component" value="Unassembled WGS sequence"/>
</dbReference>
<dbReference type="EMBL" id="QWDR01000002">
    <property type="protein sequence ID" value="RJY29800.1"/>
    <property type="molecule type" value="Genomic_DNA"/>
</dbReference>